<dbReference type="AlphaFoldDB" id="A0A8S4G494"/>
<dbReference type="GO" id="GO:0043565">
    <property type="term" value="F:sequence-specific DNA binding"/>
    <property type="evidence" value="ECO:0007669"/>
    <property type="project" value="InterPro"/>
</dbReference>
<evidence type="ECO:0000259" key="1">
    <source>
        <dbReference type="Pfam" id="PF02198"/>
    </source>
</evidence>
<reference evidence="2" key="1">
    <citation type="submission" date="2020-11" db="EMBL/GenBank/DDBJ databases">
        <authorList>
            <person name="Whiteford S."/>
        </authorList>
    </citation>
    <scope>NUCLEOTIDE SEQUENCE</scope>
</reference>
<dbReference type="Pfam" id="PF02198">
    <property type="entry name" value="SAM_PNT"/>
    <property type="match status" value="1"/>
</dbReference>
<name>A0A8S4G494_PLUXY</name>
<accession>A0A8S4G494</accession>
<keyword evidence="3" id="KW-1185">Reference proteome</keyword>
<comment type="caution">
    <text evidence="2">The sequence shown here is derived from an EMBL/GenBank/DDBJ whole genome shotgun (WGS) entry which is preliminary data.</text>
</comment>
<organism evidence="2 3">
    <name type="scientific">Plutella xylostella</name>
    <name type="common">Diamondback moth</name>
    <name type="synonym">Plutella maculipennis</name>
    <dbReference type="NCBI Taxonomy" id="51655"/>
    <lineage>
        <taxon>Eukaryota</taxon>
        <taxon>Metazoa</taxon>
        <taxon>Ecdysozoa</taxon>
        <taxon>Arthropoda</taxon>
        <taxon>Hexapoda</taxon>
        <taxon>Insecta</taxon>
        <taxon>Pterygota</taxon>
        <taxon>Neoptera</taxon>
        <taxon>Endopterygota</taxon>
        <taxon>Lepidoptera</taxon>
        <taxon>Glossata</taxon>
        <taxon>Ditrysia</taxon>
        <taxon>Yponomeutoidea</taxon>
        <taxon>Plutellidae</taxon>
        <taxon>Plutella</taxon>
    </lineage>
</organism>
<protein>
    <submittedName>
        <fullName evidence="2">(diamondback moth) hypothetical protein</fullName>
    </submittedName>
</protein>
<feature type="domain" description="PNT" evidence="1">
    <location>
        <begin position="34"/>
        <end position="89"/>
    </location>
</feature>
<proteinExistence type="predicted"/>
<dbReference type="InterPro" id="IPR013761">
    <property type="entry name" value="SAM/pointed_sf"/>
</dbReference>
<dbReference type="EMBL" id="CAJHNJ030000094">
    <property type="protein sequence ID" value="CAG9135069.1"/>
    <property type="molecule type" value="Genomic_DNA"/>
</dbReference>
<sequence length="114" mass="12848">MLAMPSAHCPRVPPPHAAAAAWDALPIDFKAEDDLPVDPRCWSRGDVSRWAERRGAAPERFPMNGKALCLMSEDMFRAREPARAAKMHQDFRRRLARAMALQELVEKLQRAAGK</sequence>
<dbReference type="Proteomes" id="UP000653454">
    <property type="component" value="Unassembled WGS sequence"/>
</dbReference>
<dbReference type="SUPFAM" id="SSF47769">
    <property type="entry name" value="SAM/Pointed domain"/>
    <property type="match status" value="1"/>
</dbReference>
<evidence type="ECO:0000313" key="3">
    <source>
        <dbReference type="Proteomes" id="UP000653454"/>
    </source>
</evidence>
<dbReference type="Gene3D" id="1.10.150.50">
    <property type="entry name" value="Transcription Factor, Ets-1"/>
    <property type="match status" value="1"/>
</dbReference>
<dbReference type="InterPro" id="IPR003118">
    <property type="entry name" value="Pointed_dom"/>
</dbReference>
<gene>
    <name evidence="2" type="ORF">PLXY2_LOCUS13332</name>
</gene>
<evidence type="ECO:0000313" key="2">
    <source>
        <dbReference type="EMBL" id="CAG9135069.1"/>
    </source>
</evidence>